<keyword evidence="7" id="KW-1064">Adaptive immunity</keyword>
<evidence type="ECO:0000313" key="14">
    <source>
        <dbReference type="Ensembl" id="ENSNBRP00000010410.1"/>
    </source>
</evidence>
<dbReference type="InterPro" id="IPR013783">
    <property type="entry name" value="Ig-like_fold"/>
</dbReference>
<dbReference type="Proteomes" id="UP000261580">
    <property type="component" value="Unassembled WGS sequence"/>
</dbReference>
<dbReference type="InterPro" id="IPR013106">
    <property type="entry name" value="Ig_V-set"/>
</dbReference>
<evidence type="ECO:0000256" key="10">
    <source>
        <dbReference type="ARBA" id="ARBA00023319"/>
    </source>
</evidence>
<dbReference type="OMA" id="CAREALW"/>
<accession>A0A3Q4GLJ6</accession>
<evidence type="ECO:0000256" key="2">
    <source>
        <dbReference type="ARBA" id="ARBA00004613"/>
    </source>
</evidence>
<evidence type="ECO:0000256" key="6">
    <source>
        <dbReference type="ARBA" id="ARBA00022859"/>
    </source>
</evidence>
<evidence type="ECO:0000313" key="15">
    <source>
        <dbReference type="Proteomes" id="UP000261580"/>
    </source>
</evidence>
<keyword evidence="3" id="KW-1003">Cell membrane</keyword>
<keyword evidence="5 12" id="KW-0732">Signal</keyword>
<keyword evidence="9" id="KW-1015">Disulfide bond</keyword>
<dbReference type="SMART" id="SM00406">
    <property type="entry name" value="IGv"/>
    <property type="match status" value="2"/>
</dbReference>
<dbReference type="SMART" id="SM00409">
    <property type="entry name" value="IG"/>
    <property type="match status" value="2"/>
</dbReference>
<dbReference type="FunFam" id="2.60.40.10:FF:001072">
    <property type="entry name" value="Immunoglobulin heavy variable V1-24"/>
    <property type="match status" value="1"/>
</dbReference>
<keyword evidence="4" id="KW-0964">Secreted</keyword>
<evidence type="ECO:0000256" key="7">
    <source>
        <dbReference type="ARBA" id="ARBA00023130"/>
    </source>
</evidence>
<evidence type="ECO:0000256" key="5">
    <source>
        <dbReference type="ARBA" id="ARBA00022729"/>
    </source>
</evidence>
<sequence length="280" mass="31974">MKQYSNYNDDCLFLFSFILAGVWSEIKLEQSPSEVKRPGERVKMSCILSGYSPTSYNIGWIRQRPGRALEWIGWMSTGSNSADYASSFQSHFIITEEDSSRSQYLEIKSLTAEDSAVYFCARETLLTSDHQLSGHLFCYTKTADLFTLKIFFFNFIITMKRNVSLFANNTHLLLQGFIILQKSASRIKIRYILETCKIKMSGRALEWIGRMDTGENSAIYGSTFQSRFVMTEEDSSSRQYLEIKSLTAEDSAVYFCARQSTVTGNRGRAVQKHQPLKGSH</sequence>
<proteinExistence type="predicted"/>
<evidence type="ECO:0000256" key="4">
    <source>
        <dbReference type="ARBA" id="ARBA00022525"/>
    </source>
</evidence>
<dbReference type="PROSITE" id="PS50835">
    <property type="entry name" value="IG_LIKE"/>
    <property type="match status" value="1"/>
</dbReference>
<dbReference type="Ensembl" id="ENSNBRT00000010702.1">
    <property type="protein sequence ID" value="ENSNBRP00000010410.1"/>
    <property type="gene ID" value="ENSNBRG00000008102.1"/>
</dbReference>
<organism evidence="14 15">
    <name type="scientific">Neolamprologus brichardi</name>
    <name type="common">Fairy cichlid</name>
    <name type="synonym">Lamprologus brichardi</name>
    <dbReference type="NCBI Taxonomy" id="32507"/>
    <lineage>
        <taxon>Eukaryota</taxon>
        <taxon>Metazoa</taxon>
        <taxon>Chordata</taxon>
        <taxon>Craniata</taxon>
        <taxon>Vertebrata</taxon>
        <taxon>Euteleostomi</taxon>
        <taxon>Actinopterygii</taxon>
        <taxon>Neopterygii</taxon>
        <taxon>Teleostei</taxon>
        <taxon>Neoteleostei</taxon>
        <taxon>Acanthomorphata</taxon>
        <taxon>Ovalentaria</taxon>
        <taxon>Cichlomorphae</taxon>
        <taxon>Cichliformes</taxon>
        <taxon>Cichlidae</taxon>
        <taxon>African cichlids</taxon>
        <taxon>Pseudocrenilabrinae</taxon>
        <taxon>Lamprologini</taxon>
        <taxon>Neolamprologus</taxon>
    </lineage>
</organism>
<dbReference type="Pfam" id="PF07686">
    <property type="entry name" value="V-set"/>
    <property type="match status" value="1"/>
</dbReference>
<dbReference type="SUPFAM" id="SSF48726">
    <property type="entry name" value="Immunoglobulin"/>
    <property type="match status" value="2"/>
</dbReference>
<dbReference type="PANTHER" id="PTHR23266">
    <property type="entry name" value="IMMUNOGLOBULIN HEAVY CHAIN"/>
    <property type="match status" value="1"/>
</dbReference>
<evidence type="ECO:0000256" key="12">
    <source>
        <dbReference type="SAM" id="SignalP"/>
    </source>
</evidence>
<dbReference type="GO" id="GO:0019814">
    <property type="term" value="C:immunoglobulin complex"/>
    <property type="evidence" value="ECO:0007669"/>
    <property type="project" value="UniProtKB-KW"/>
</dbReference>
<dbReference type="InterPro" id="IPR007110">
    <property type="entry name" value="Ig-like_dom"/>
</dbReference>
<evidence type="ECO:0000256" key="8">
    <source>
        <dbReference type="ARBA" id="ARBA00023136"/>
    </source>
</evidence>
<dbReference type="GO" id="GO:0005576">
    <property type="term" value="C:extracellular region"/>
    <property type="evidence" value="ECO:0007669"/>
    <property type="project" value="UniProtKB-SubCell"/>
</dbReference>
<keyword evidence="11" id="KW-1280">Immunoglobulin</keyword>
<keyword evidence="6" id="KW-0391">Immunity</keyword>
<evidence type="ECO:0000256" key="11">
    <source>
        <dbReference type="ARBA" id="ARBA00043265"/>
    </source>
</evidence>
<dbReference type="GO" id="GO:0002250">
    <property type="term" value="P:adaptive immune response"/>
    <property type="evidence" value="ECO:0007669"/>
    <property type="project" value="UniProtKB-KW"/>
</dbReference>
<dbReference type="AlphaFoldDB" id="A0A3Q4GLJ6"/>
<keyword evidence="15" id="KW-1185">Reference proteome</keyword>
<evidence type="ECO:0000256" key="1">
    <source>
        <dbReference type="ARBA" id="ARBA00004236"/>
    </source>
</evidence>
<dbReference type="GeneTree" id="ENSGT00940000163849"/>
<evidence type="ECO:0000256" key="9">
    <source>
        <dbReference type="ARBA" id="ARBA00023157"/>
    </source>
</evidence>
<feature type="chain" id="PRO_5018646168" description="Ig-like domain-containing protein" evidence="12">
    <location>
        <begin position="25"/>
        <end position="280"/>
    </location>
</feature>
<keyword evidence="10" id="KW-0393">Immunoglobulin domain</keyword>
<reference evidence="14" key="1">
    <citation type="submission" date="2025-08" db="UniProtKB">
        <authorList>
            <consortium name="Ensembl"/>
        </authorList>
    </citation>
    <scope>IDENTIFICATION</scope>
</reference>
<dbReference type="Gene3D" id="2.60.40.10">
    <property type="entry name" value="Immunoglobulins"/>
    <property type="match status" value="2"/>
</dbReference>
<evidence type="ECO:0000259" key="13">
    <source>
        <dbReference type="PROSITE" id="PS50835"/>
    </source>
</evidence>
<dbReference type="InterPro" id="IPR036179">
    <property type="entry name" value="Ig-like_dom_sf"/>
</dbReference>
<feature type="domain" description="Ig-like" evidence="13">
    <location>
        <begin position="24"/>
        <end position="133"/>
    </location>
</feature>
<name>A0A3Q4GLJ6_NEOBR</name>
<keyword evidence="8" id="KW-0472">Membrane</keyword>
<feature type="signal peptide" evidence="12">
    <location>
        <begin position="1"/>
        <end position="24"/>
    </location>
</feature>
<reference evidence="14" key="2">
    <citation type="submission" date="2025-09" db="UniProtKB">
        <authorList>
            <consortium name="Ensembl"/>
        </authorList>
    </citation>
    <scope>IDENTIFICATION</scope>
</reference>
<dbReference type="InterPro" id="IPR050199">
    <property type="entry name" value="IgHV"/>
</dbReference>
<protein>
    <recommendedName>
        <fullName evidence="13">Ig-like domain-containing protein</fullName>
    </recommendedName>
</protein>
<dbReference type="InterPro" id="IPR003599">
    <property type="entry name" value="Ig_sub"/>
</dbReference>
<evidence type="ECO:0000256" key="3">
    <source>
        <dbReference type="ARBA" id="ARBA00022475"/>
    </source>
</evidence>
<comment type="subcellular location">
    <subcellularLocation>
        <location evidence="1">Cell membrane</location>
    </subcellularLocation>
    <subcellularLocation>
        <location evidence="2">Secreted</location>
    </subcellularLocation>
</comment>
<dbReference type="STRING" id="32507.ENSNBRP00000010410"/>
<dbReference type="GO" id="GO:0005886">
    <property type="term" value="C:plasma membrane"/>
    <property type="evidence" value="ECO:0007669"/>
    <property type="project" value="UniProtKB-SubCell"/>
</dbReference>